<keyword evidence="2" id="KW-1133">Transmembrane helix</keyword>
<feature type="region of interest" description="Disordered" evidence="1">
    <location>
        <begin position="684"/>
        <end position="704"/>
    </location>
</feature>
<comment type="caution">
    <text evidence="3">The sequence shown here is derived from an EMBL/GenBank/DDBJ whole genome shotgun (WGS) entry which is preliminary data.</text>
</comment>
<dbReference type="OrthoDB" id="3260408at2759"/>
<accession>A0A854QDI9</accession>
<keyword evidence="2" id="KW-0812">Transmembrane</keyword>
<dbReference type="AlphaFoldDB" id="A0A854QDI9"/>
<feature type="region of interest" description="Disordered" evidence="1">
    <location>
        <begin position="1141"/>
        <end position="1186"/>
    </location>
</feature>
<dbReference type="Proteomes" id="UP000199727">
    <property type="component" value="Unassembled WGS sequence"/>
</dbReference>
<feature type="transmembrane region" description="Helical" evidence="2">
    <location>
        <begin position="90"/>
        <end position="110"/>
    </location>
</feature>
<gene>
    <name evidence="3" type="ORF">C361_05117</name>
</gene>
<evidence type="ECO:0000256" key="1">
    <source>
        <dbReference type="SAM" id="MobiDB-lite"/>
    </source>
</evidence>
<sequence>MSKSKPKASEPSPLGKRVSSGTPPTTRKTSQPNLSAPSTPKFYDGPTTPRSTSIQNVNQKVSAAANKTAAVAKTLPKKTVTTAKRYPRGFFSLIGTIPFLIILSLASTVLCPPPGPPSGLNRYVLSPLGYPEHQSHPILCYPANVYHREVLQPYIYPILGNLHTKITTSAPYIDYVEPTSRQAKQIGVKAWNGPIKPVVNRIRRGVRRFYLTFIQPHVPYFRAKYHTFADPYTARISAFASPYVAKANVYANQTRDYMIKFYRCAASHPFTGHAGRYARKGYTISSEKGNQAYQWSKPHALRASVEAKRIATQVLGPRAVRALEIGAQYVSKTWKLFKVHACAQYRVYLEPHVGPYVKKASAFLAPYYALYHKHIHTSYVQPVYQAVFPQAPEKPKSLLGMLADWLPVTGLTAAESRGGMDDYFGDAEKSKREEAREKTKVVKSEAKAEPKVKAKSEPEEVKEEAREKPFDRKELDRSVKDLKAKVNEEGKKGEAQVKKEIQDLQRDVLNHKLPQFATNMRSEIDREIEYVLKGLDKLYTQSTSLTKDQVKMSSDTSDNRVRKTVEKIQKRLDLLKGRVYDERKPIVKNQSDKLDAILGNDYQALAAKMSSSDKTTVKDWDKYHEVRKVADGWKEKYAKIPEDPALAKPFAELRVELDDIHEAFRTRIGVLKRTAFDRIEAREAVKASKKEEEEKKEKKHESGKVSILPVAGEAGAAAAGVAGAAGIIGKGKEQVMSALSAASGETTTAGIVEQAKSSVDSILSVASSNVHDATRTVIKAAGGNPTPDSPREHAESVYSAASVAANSVISAARSNLHEVTKSVSKVVGATPSPESPKEHIQSVYSAAQEGLQSLAGAASAVVHDAAGSVSLALGAAPTPESLGESVESVIAAASSAAHDASRIAVSAVGGTPSPESPAEHIESAYHAATDSAASIASVISESAASVATYASSSVHSATRSALSAAGATPSPESAQEYLESIAGVVKQGAASVYDVAGSNIHDATRSMVKAAGGTPTPETPGEYAESVYNAANEGIIDAAEAVAEQASRLAAQIQEALGAVSTQEPLASSASSYLSSLVSVGSSTAAEALATGSSILLSLQGEASSSIHSATRSASSLLGATPTPETAGEYVEDAKARAASARQAAESLVRKHAEQIKRDLEKDGKKVEDYSHGHGHKKGKGTKDEL</sequence>
<feature type="compositionally biased region" description="Basic and acidic residues" evidence="1">
    <location>
        <begin position="684"/>
        <end position="703"/>
    </location>
</feature>
<dbReference type="EMBL" id="AMKT01000067">
    <property type="protein sequence ID" value="OXG16746.1"/>
    <property type="molecule type" value="Genomic_DNA"/>
</dbReference>
<protein>
    <submittedName>
        <fullName evidence="3">Uncharacterized protein</fullName>
    </submittedName>
</protein>
<evidence type="ECO:0000313" key="3">
    <source>
        <dbReference type="EMBL" id="OXG16746.1"/>
    </source>
</evidence>
<evidence type="ECO:0000313" key="4">
    <source>
        <dbReference type="Proteomes" id="UP000199727"/>
    </source>
</evidence>
<reference evidence="3 4" key="1">
    <citation type="submission" date="2017-06" db="EMBL/GenBank/DDBJ databases">
        <title>Global population genomics of the pathogenic fungus Cryptococcus neoformans var. grubii.</title>
        <authorList>
            <person name="Cuomo C."/>
            <person name="Litvintseva A."/>
            <person name="Chen Y."/>
            <person name="Young S."/>
            <person name="Zeng Q."/>
            <person name="Chapman S."/>
            <person name="Gujja S."/>
            <person name="Saif S."/>
            <person name="Birren B."/>
        </authorList>
    </citation>
    <scope>NUCLEOTIDE SEQUENCE [LARGE SCALE GENOMIC DNA]</scope>
    <source>
        <strain evidence="3 4">Tu259-1</strain>
    </source>
</reference>
<evidence type="ECO:0000256" key="2">
    <source>
        <dbReference type="SAM" id="Phobius"/>
    </source>
</evidence>
<feature type="compositionally biased region" description="Basic and acidic residues" evidence="1">
    <location>
        <begin position="1148"/>
        <end position="1172"/>
    </location>
</feature>
<feature type="region of interest" description="Disordered" evidence="1">
    <location>
        <begin position="1"/>
        <end position="53"/>
    </location>
</feature>
<feature type="region of interest" description="Disordered" evidence="1">
    <location>
        <begin position="427"/>
        <end position="476"/>
    </location>
</feature>
<keyword evidence="2" id="KW-0472">Membrane</keyword>
<feature type="compositionally biased region" description="Polar residues" evidence="1">
    <location>
        <begin position="19"/>
        <end position="38"/>
    </location>
</feature>
<name>A0A854QDI9_CRYNE</name>
<organism evidence="3 4">
    <name type="scientific">Cryptococcus neoformans Tu259-1</name>
    <dbReference type="NCBI Taxonomy" id="1230072"/>
    <lineage>
        <taxon>Eukaryota</taxon>
        <taxon>Fungi</taxon>
        <taxon>Dikarya</taxon>
        <taxon>Basidiomycota</taxon>
        <taxon>Agaricomycotina</taxon>
        <taxon>Tremellomycetes</taxon>
        <taxon>Tremellales</taxon>
        <taxon>Cryptococcaceae</taxon>
        <taxon>Cryptococcus</taxon>
        <taxon>Cryptococcus neoformans species complex</taxon>
    </lineage>
</organism>
<proteinExistence type="predicted"/>